<evidence type="ECO:0000256" key="10">
    <source>
        <dbReference type="ARBA" id="ARBA00025699"/>
    </source>
</evidence>
<dbReference type="NCBIfam" id="TIGR00046">
    <property type="entry name" value="RsmE family RNA methyltransferase"/>
    <property type="match status" value="1"/>
</dbReference>
<dbReference type="Pfam" id="PF20260">
    <property type="entry name" value="PUA_4"/>
    <property type="match status" value="1"/>
</dbReference>
<dbReference type="OrthoDB" id="9815641at2"/>
<dbReference type="SUPFAM" id="SSF88697">
    <property type="entry name" value="PUA domain-like"/>
    <property type="match status" value="1"/>
</dbReference>
<gene>
    <name evidence="15" type="primary">rsmE</name>
    <name evidence="15" type="ORF">ERS852502_00080</name>
</gene>
<dbReference type="Pfam" id="PF04452">
    <property type="entry name" value="Methyltrans_RNA"/>
    <property type="match status" value="1"/>
</dbReference>
<comment type="catalytic activity">
    <reaction evidence="11 12">
        <text>uridine(1498) in 16S rRNA + S-adenosyl-L-methionine = N(3)-methyluridine(1498) in 16S rRNA + S-adenosyl-L-homocysteine + H(+)</text>
        <dbReference type="Rhea" id="RHEA:42920"/>
        <dbReference type="Rhea" id="RHEA-COMP:10283"/>
        <dbReference type="Rhea" id="RHEA-COMP:10284"/>
        <dbReference type="ChEBI" id="CHEBI:15378"/>
        <dbReference type="ChEBI" id="CHEBI:57856"/>
        <dbReference type="ChEBI" id="CHEBI:59789"/>
        <dbReference type="ChEBI" id="CHEBI:65315"/>
        <dbReference type="ChEBI" id="CHEBI:74502"/>
        <dbReference type="EC" id="2.1.1.193"/>
    </reaction>
</comment>
<evidence type="ECO:0000256" key="11">
    <source>
        <dbReference type="ARBA" id="ARBA00047944"/>
    </source>
</evidence>
<dbReference type="EMBL" id="CZBX01000001">
    <property type="protein sequence ID" value="CUQ80673.1"/>
    <property type="molecule type" value="Genomic_DNA"/>
</dbReference>
<feature type="domain" description="Ribosomal RNA small subunit methyltransferase E methyltransferase" evidence="13">
    <location>
        <begin position="73"/>
        <end position="240"/>
    </location>
</feature>
<keyword evidence="5 12" id="KW-0963">Cytoplasm</keyword>
<keyword evidence="8 12" id="KW-0808">Transferase</keyword>
<evidence type="ECO:0000313" key="16">
    <source>
        <dbReference type="Proteomes" id="UP000078383"/>
    </source>
</evidence>
<evidence type="ECO:0000256" key="5">
    <source>
        <dbReference type="ARBA" id="ARBA00022490"/>
    </source>
</evidence>
<dbReference type="GO" id="GO:0070475">
    <property type="term" value="P:rRNA base methylation"/>
    <property type="evidence" value="ECO:0007669"/>
    <property type="project" value="TreeGrafter"/>
</dbReference>
<dbReference type="InterPro" id="IPR006700">
    <property type="entry name" value="RsmE"/>
</dbReference>
<dbReference type="EC" id="2.1.1.193" evidence="3 12"/>
<evidence type="ECO:0000256" key="7">
    <source>
        <dbReference type="ARBA" id="ARBA00022603"/>
    </source>
</evidence>
<dbReference type="AlphaFoldDB" id="A0A174YZT7"/>
<name>A0A174YZT7_9FIRM</name>
<evidence type="ECO:0000313" key="15">
    <source>
        <dbReference type="EMBL" id="CUQ80673.1"/>
    </source>
</evidence>
<evidence type="ECO:0000259" key="13">
    <source>
        <dbReference type="Pfam" id="PF04452"/>
    </source>
</evidence>
<dbReference type="CDD" id="cd18084">
    <property type="entry name" value="RsmE-like"/>
    <property type="match status" value="1"/>
</dbReference>
<evidence type="ECO:0000256" key="4">
    <source>
        <dbReference type="ARBA" id="ARBA00013673"/>
    </source>
</evidence>
<sequence length="255" mass="28423">MQHFFADSSCVDGEQIRLAGSDVNHMKNVLRMKPGEEVWVSDGEGMDYFCSVEGYEEKEAVLRVVKKEVSQTELASRLILFQGLPKGDKMEWIVQKAVELGAYRIVPFAAKRSVVKLDQKKAGKKRGRWQAIAKGAAEQSKRGIVPQVQDVMSFQEAMNYAKELDVVLVPYELQEGMKATEAVISKIEPGQSVGIFIGPEGGFDESEIEQAKEAGAIPITLGKRILRTETAGLTTLSILMYHLECREQLDDKNIR</sequence>
<dbReference type="InterPro" id="IPR015947">
    <property type="entry name" value="PUA-like_sf"/>
</dbReference>
<evidence type="ECO:0000256" key="1">
    <source>
        <dbReference type="ARBA" id="ARBA00004496"/>
    </source>
</evidence>
<reference evidence="15 16" key="1">
    <citation type="submission" date="2015-09" db="EMBL/GenBank/DDBJ databases">
        <authorList>
            <consortium name="Pathogen Informatics"/>
        </authorList>
    </citation>
    <scope>NUCLEOTIDE SEQUENCE [LARGE SCALE GENOMIC DNA]</scope>
    <source>
        <strain evidence="15 16">2789STDY5834889</strain>
    </source>
</reference>
<dbReference type="PIRSF" id="PIRSF015601">
    <property type="entry name" value="MTase_slr0722"/>
    <property type="match status" value="1"/>
</dbReference>
<comment type="similarity">
    <text evidence="2 12">Belongs to the RNA methyltransferase RsmE family.</text>
</comment>
<proteinExistence type="inferred from homology"/>
<evidence type="ECO:0000256" key="12">
    <source>
        <dbReference type="PIRNR" id="PIRNR015601"/>
    </source>
</evidence>
<keyword evidence="6 12" id="KW-0698">rRNA processing</keyword>
<dbReference type="PANTHER" id="PTHR30027:SF3">
    <property type="entry name" value="16S RRNA (URACIL(1498)-N(3))-METHYLTRANSFERASE"/>
    <property type="match status" value="1"/>
</dbReference>
<dbReference type="Gene3D" id="3.40.1280.10">
    <property type="match status" value="1"/>
</dbReference>
<comment type="subcellular location">
    <subcellularLocation>
        <location evidence="1 12">Cytoplasm</location>
    </subcellularLocation>
</comment>
<evidence type="ECO:0000256" key="8">
    <source>
        <dbReference type="ARBA" id="ARBA00022679"/>
    </source>
</evidence>
<keyword evidence="9 12" id="KW-0949">S-adenosyl-L-methionine</keyword>
<comment type="function">
    <text evidence="10 12">Specifically methylates the N3 position of the uracil ring of uridine 1498 (m3U1498) in 16S rRNA. Acts on the fully assembled 30S ribosomal subunit.</text>
</comment>
<dbReference type="SUPFAM" id="SSF75217">
    <property type="entry name" value="alpha/beta knot"/>
    <property type="match status" value="1"/>
</dbReference>
<dbReference type="InterPro" id="IPR046887">
    <property type="entry name" value="RsmE_PUA-like"/>
</dbReference>
<dbReference type="InterPro" id="IPR029028">
    <property type="entry name" value="Alpha/beta_knot_MTases"/>
</dbReference>
<dbReference type="NCBIfam" id="NF008692">
    <property type="entry name" value="PRK11713.1-5"/>
    <property type="match status" value="1"/>
</dbReference>
<evidence type="ECO:0000256" key="9">
    <source>
        <dbReference type="ARBA" id="ARBA00022691"/>
    </source>
</evidence>
<dbReference type="RefSeq" id="WP_055170473.1">
    <property type="nucleotide sequence ID" value="NZ_CZBX01000001.1"/>
</dbReference>
<protein>
    <recommendedName>
        <fullName evidence="4 12">Ribosomal RNA small subunit methyltransferase E</fullName>
        <ecNumber evidence="3 12">2.1.1.193</ecNumber>
    </recommendedName>
</protein>
<dbReference type="PANTHER" id="PTHR30027">
    <property type="entry name" value="RIBOSOMAL RNA SMALL SUBUNIT METHYLTRANSFERASE E"/>
    <property type="match status" value="1"/>
</dbReference>
<dbReference type="GO" id="GO:0005737">
    <property type="term" value="C:cytoplasm"/>
    <property type="evidence" value="ECO:0007669"/>
    <property type="project" value="UniProtKB-SubCell"/>
</dbReference>
<evidence type="ECO:0000256" key="6">
    <source>
        <dbReference type="ARBA" id="ARBA00022552"/>
    </source>
</evidence>
<evidence type="ECO:0000256" key="2">
    <source>
        <dbReference type="ARBA" id="ARBA00005528"/>
    </source>
</evidence>
<evidence type="ECO:0000259" key="14">
    <source>
        <dbReference type="Pfam" id="PF20260"/>
    </source>
</evidence>
<accession>A0A174YZT7</accession>
<organism evidence="15 16">
    <name type="scientific">[Ruminococcus] torques</name>
    <dbReference type="NCBI Taxonomy" id="33039"/>
    <lineage>
        <taxon>Bacteria</taxon>
        <taxon>Bacillati</taxon>
        <taxon>Bacillota</taxon>
        <taxon>Clostridia</taxon>
        <taxon>Lachnospirales</taxon>
        <taxon>Lachnospiraceae</taxon>
        <taxon>Mediterraneibacter</taxon>
    </lineage>
</organism>
<dbReference type="InterPro" id="IPR029026">
    <property type="entry name" value="tRNA_m1G_MTases_N"/>
</dbReference>
<feature type="domain" description="Ribosomal RNA small subunit methyltransferase E PUA-like" evidence="14">
    <location>
        <begin position="19"/>
        <end position="64"/>
    </location>
</feature>
<dbReference type="InterPro" id="IPR046886">
    <property type="entry name" value="RsmE_MTase_dom"/>
</dbReference>
<dbReference type="Gene3D" id="2.40.240.20">
    <property type="entry name" value="Hypothetical PUA domain-like, domain 1"/>
    <property type="match status" value="1"/>
</dbReference>
<keyword evidence="7 12" id="KW-0489">Methyltransferase</keyword>
<evidence type="ECO:0000256" key="3">
    <source>
        <dbReference type="ARBA" id="ARBA00012328"/>
    </source>
</evidence>
<dbReference type="Proteomes" id="UP000078383">
    <property type="component" value="Unassembled WGS sequence"/>
</dbReference>
<dbReference type="GO" id="GO:0070042">
    <property type="term" value="F:rRNA (uridine-N3-)-methyltransferase activity"/>
    <property type="evidence" value="ECO:0007669"/>
    <property type="project" value="TreeGrafter"/>
</dbReference>